<organism evidence="2 3">
    <name type="scientific">Streptomyces varsoviensis</name>
    <dbReference type="NCBI Taxonomy" id="67373"/>
    <lineage>
        <taxon>Bacteria</taxon>
        <taxon>Bacillati</taxon>
        <taxon>Actinomycetota</taxon>
        <taxon>Actinomycetes</taxon>
        <taxon>Kitasatosporales</taxon>
        <taxon>Streptomycetaceae</taxon>
        <taxon>Streptomyces</taxon>
    </lineage>
</organism>
<comment type="caution">
    <text evidence="2">The sequence shown here is derived from an EMBL/GenBank/DDBJ whole genome shotgun (WGS) entry which is preliminary data.</text>
</comment>
<dbReference type="Proteomes" id="UP000037020">
    <property type="component" value="Unassembled WGS sequence"/>
</dbReference>
<evidence type="ECO:0000256" key="1">
    <source>
        <dbReference type="SAM" id="SignalP"/>
    </source>
</evidence>
<keyword evidence="3" id="KW-1185">Reference proteome</keyword>
<proteinExistence type="predicted"/>
<accession>A0ABR5J6U1</accession>
<feature type="chain" id="PRO_5046895086" evidence="1">
    <location>
        <begin position="33"/>
        <end position="179"/>
    </location>
</feature>
<keyword evidence="1" id="KW-0732">Signal</keyword>
<dbReference type="RefSeq" id="WP_030889548.1">
    <property type="nucleotide sequence ID" value="NZ_JBEZAH010000006.1"/>
</dbReference>
<dbReference type="EMBL" id="LGUT01001349">
    <property type="protein sequence ID" value="KOG89120.1"/>
    <property type="molecule type" value="Genomic_DNA"/>
</dbReference>
<evidence type="ECO:0000313" key="2">
    <source>
        <dbReference type="EMBL" id="KOG89120.1"/>
    </source>
</evidence>
<reference evidence="2 3" key="1">
    <citation type="submission" date="2015-07" db="EMBL/GenBank/DDBJ databases">
        <authorList>
            <person name="Ju K.-S."/>
            <person name="Doroghazi J.R."/>
            <person name="Metcalf W.W."/>
        </authorList>
    </citation>
    <scope>NUCLEOTIDE SEQUENCE [LARGE SCALE GENOMIC DNA]</scope>
    <source>
        <strain evidence="2 3">NRRL B-3589</strain>
    </source>
</reference>
<feature type="signal peptide" evidence="1">
    <location>
        <begin position="1"/>
        <end position="32"/>
    </location>
</feature>
<sequence>MWRTRTRQLGLSAIIALALGLFGLGQPALATAADNPPITFSVDKPTATPGTTVSISMTFTNPEATYVRFAYQSLQPTWETVSYGMKFNFLTCKGDASVCEPGGAVNYTAPIAPGASRTVTMTYEVAADSPCVGNGTIGFYAYLHYEFDNGKNAKDGSYFSPTTAVQCAPSGAKAAHSHA</sequence>
<evidence type="ECO:0000313" key="3">
    <source>
        <dbReference type="Proteomes" id="UP000037020"/>
    </source>
</evidence>
<name>A0ABR5J6U1_9ACTN</name>
<gene>
    <name evidence="2" type="ORF">ADK38_16035</name>
</gene>
<protein>
    <submittedName>
        <fullName evidence="2">Uncharacterized protein</fullName>
    </submittedName>
</protein>